<name>A0A0C3BYS4_HEBCY</name>
<gene>
    <name evidence="1" type="ORF">M413DRAFT_10658</name>
</gene>
<dbReference type="Pfam" id="PF07103">
    <property type="entry name" value="DUF1365"/>
    <property type="match status" value="1"/>
</dbReference>
<proteinExistence type="predicted"/>
<dbReference type="Proteomes" id="UP000053424">
    <property type="component" value="Unassembled WGS sequence"/>
</dbReference>
<keyword evidence="2" id="KW-1185">Reference proteome</keyword>
<dbReference type="InterPro" id="IPR010775">
    <property type="entry name" value="DUF1365"/>
</dbReference>
<reference evidence="1 2" key="1">
    <citation type="submission" date="2014-04" db="EMBL/GenBank/DDBJ databases">
        <authorList>
            <consortium name="DOE Joint Genome Institute"/>
            <person name="Kuo A."/>
            <person name="Gay G."/>
            <person name="Dore J."/>
            <person name="Kohler A."/>
            <person name="Nagy L.G."/>
            <person name="Floudas D."/>
            <person name="Copeland A."/>
            <person name="Barry K.W."/>
            <person name="Cichocki N."/>
            <person name="Veneault-Fourrey C."/>
            <person name="LaButti K."/>
            <person name="Lindquist E.A."/>
            <person name="Lipzen A."/>
            <person name="Lundell T."/>
            <person name="Morin E."/>
            <person name="Murat C."/>
            <person name="Sun H."/>
            <person name="Tunlid A."/>
            <person name="Henrissat B."/>
            <person name="Grigoriev I.V."/>
            <person name="Hibbett D.S."/>
            <person name="Martin F."/>
            <person name="Nordberg H.P."/>
            <person name="Cantor M.N."/>
            <person name="Hua S.X."/>
        </authorList>
    </citation>
    <scope>NUCLEOTIDE SEQUENCE [LARGE SCALE GENOMIC DNA]</scope>
    <source>
        <strain evidence="2">h7</strain>
    </source>
</reference>
<accession>A0A0C3BYS4</accession>
<evidence type="ECO:0000313" key="1">
    <source>
        <dbReference type="EMBL" id="KIM41735.1"/>
    </source>
</evidence>
<protein>
    <recommendedName>
        <fullName evidence="3">DUF1365-domain-containing protein</fullName>
    </recommendedName>
</protein>
<dbReference type="OrthoDB" id="3340520at2759"/>
<dbReference type="EMBL" id="KN831779">
    <property type="protein sequence ID" value="KIM41735.1"/>
    <property type="molecule type" value="Genomic_DNA"/>
</dbReference>
<evidence type="ECO:0008006" key="3">
    <source>
        <dbReference type="Google" id="ProtNLM"/>
    </source>
</evidence>
<organism evidence="1 2">
    <name type="scientific">Hebeloma cylindrosporum</name>
    <dbReference type="NCBI Taxonomy" id="76867"/>
    <lineage>
        <taxon>Eukaryota</taxon>
        <taxon>Fungi</taxon>
        <taxon>Dikarya</taxon>
        <taxon>Basidiomycota</taxon>
        <taxon>Agaricomycotina</taxon>
        <taxon>Agaricomycetes</taxon>
        <taxon>Agaricomycetidae</taxon>
        <taxon>Agaricales</taxon>
        <taxon>Agaricineae</taxon>
        <taxon>Hymenogastraceae</taxon>
        <taxon>Hebeloma</taxon>
    </lineage>
</organism>
<dbReference type="PANTHER" id="PTHR33973">
    <property type="entry name" value="OS07G0153300 PROTEIN"/>
    <property type="match status" value="1"/>
</dbReference>
<dbReference type="PANTHER" id="PTHR33973:SF4">
    <property type="entry name" value="OS07G0153300 PROTEIN"/>
    <property type="match status" value="1"/>
</dbReference>
<evidence type="ECO:0000313" key="2">
    <source>
        <dbReference type="Proteomes" id="UP000053424"/>
    </source>
</evidence>
<reference evidence="2" key="2">
    <citation type="submission" date="2015-01" db="EMBL/GenBank/DDBJ databases">
        <title>Evolutionary Origins and Diversification of the Mycorrhizal Mutualists.</title>
        <authorList>
            <consortium name="DOE Joint Genome Institute"/>
            <consortium name="Mycorrhizal Genomics Consortium"/>
            <person name="Kohler A."/>
            <person name="Kuo A."/>
            <person name="Nagy L.G."/>
            <person name="Floudas D."/>
            <person name="Copeland A."/>
            <person name="Barry K.W."/>
            <person name="Cichocki N."/>
            <person name="Veneault-Fourrey C."/>
            <person name="LaButti K."/>
            <person name="Lindquist E.A."/>
            <person name="Lipzen A."/>
            <person name="Lundell T."/>
            <person name="Morin E."/>
            <person name="Murat C."/>
            <person name="Riley R."/>
            <person name="Ohm R."/>
            <person name="Sun H."/>
            <person name="Tunlid A."/>
            <person name="Henrissat B."/>
            <person name="Grigoriev I.V."/>
            <person name="Hibbett D.S."/>
            <person name="Martin F."/>
        </authorList>
    </citation>
    <scope>NUCLEOTIDE SEQUENCE [LARGE SCALE GENOMIC DNA]</scope>
    <source>
        <strain evidence="2">h7</strain>
    </source>
</reference>
<dbReference type="AlphaFoldDB" id="A0A0C3BYS4"/>
<sequence length="543" mass="61228">MTMSGVECRSASVKSTPQGYLLHNQVTHARLLPVESANAFTYPTVSLLVSLDALEGRKLDLGWGCVFGYGGLWGRITGLRPNPYLTQQPGSIRSKLEEILMLRGFLSGKRRFQDAWMMTMPSFLGYEGINPLSVYFCYDLEGDFWLTILEIHNTFGESHVHVLEIGTNEDQVPSSGYDHQWTFPREFHVSPFNDRSGFYTVSIKRPSHSPMPVTTQFLTPYVAPRPSVRVHLYTATEEDSTQRGLLKLTALLRPTHAAPLTTLSLLSALARAPFALLATLPRIFYVAWILHYKKRLDVFLRPEPLPTRKNVISTPASPSDKKIPGGVKWQEEGFFARFARQKVELFLKVRARETDIEVTLISGNPSIPRRTFSPAKTGTTKSRLTIAYLSPRLFTILFLAPSPEHALLLGCDTEKIFRVSSRHLFLETFSADLSKALPISQLQGARSRGLPHSLPFRVPSLHYLDDGTFLDTIRSSLVIRALHFLDSLEEFVFTISHARVVEGQEPWKQWDRAAALFHDDTSKANLFPQTTALGSVRRERGMK</sequence>
<dbReference type="HOGENOM" id="CLU_016237_1_0_1"/>